<dbReference type="SUPFAM" id="SSF55811">
    <property type="entry name" value="Nudix"/>
    <property type="match status" value="1"/>
</dbReference>
<feature type="domain" description="Nudix hydrolase" evidence="2">
    <location>
        <begin position="130"/>
        <end position="253"/>
    </location>
</feature>
<dbReference type="OMA" id="PHINQVH"/>
<evidence type="ECO:0000313" key="3">
    <source>
        <dbReference type="EnsemblPlants" id="OPUNC09G17390.1"/>
    </source>
</evidence>
<protein>
    <recommendedName>
        <fullName evidence="2">Nudix hydrolase domain-containing protein</fullName>
    </recommendedName>
</protein>
<dbReference type="CDD" id="cd04511">
    <property type="entry name" value="NUDIX_Hydrolase"/>
    <property type="match status" value="1"/>
</dbReference>
<dbReference type="eggNOG" id="KOG3084">
    <property type="taxonomic scope" value="Eukaryota"/>
</dbReference>
<reference evidence="3" key="1">
    <citation type="submission" date="2015-04" db="UniProtKB">
        <authorList>
            <consortium name="EnsemblPlants"/>
        </authorList>
    </citation>
    <scope>IDENTIFICATION</scope>
</reference>
<dbReference type="InterPro" id="IPR000086">
    <property type="entry name" value="NUDIX_hydrolase_dom"/>
</dbReference>
<feature type="compositionally biased region" description="Low complexity" evidence="1">
    <location>
        <begin position="45"/>
        <end position="59"/>
    </location>
</feature>
<evidence type="ECO:0000256" key="1">
    <source>
        <dbReference type="SAM" id="MobiDB-lite"/>
    </source>
</evidence>
<dbReference type="Proteomes" id="UP000026962">
    <property type="component" value="Chromosome 9"/>
</dbReference>
<dbReference type="PANTHER" id="PTHR43222">
    <property type="entry name" value="NUDIX HYDROLASE 23"/>
    <property type="match status" value="1"/>
</dbReference>
<feature type="compositionally biased region" description="Basic residues" evidence="1">
    <location>
        <begin position="32"/>
        <end position="44"/>
    </location>
</feature>
<dbReference type="AlphaFoldDB" id="A0A0E0M4A9"/>
<accession>A0A0E0M4A9</accession>
<dbReference type="PROSITE" id="PS51462">
    <property type="entry name" value="NUDIX"/>
    <property type="match status" value="1"/>
</dbReference>
<dbReference type="InterPro" id="IPR015797">
    <property type="entry name" value="NUDIX_hydrolase-like_dom_sf"/>
</dbReference>
<keyword evidence="4" id="KW-1185">Reference proteome</keyword>
<name>A0A0E0M4A9_ORYPU</name>
<dbReference type="Gene3D" id="2.20.70.10">
    <property type="match status" value="1"/>
</dbReference>
<evidence type="ECO:0000313" key="4">
    <source>
        <dbReference type="Proteomes" id="UP000026962"/>
    </source>
</evidence>
<evidence type="ECO:0000259" key="2">
    <source>
        <dbReference type="PROSITE" id="PS51462"/>
    </source>
</evidence>
<organism evidence="3">
    <name type="scientific">Oryza punctata</name>
    <name type="common">Red rice</name>
    <dbReference type="NCBI Taxonomy" id="4537"/>
    <lineage>
        <taxon>Eukaryota</taxon>
        <taxon>Viridiplantae</taxon>
        <taxon>Streptophyta</taxon>
        <taxon>Embryophyta</taxon>
        <taxon>Tracheophyta</taxon>
        <taxon>Spermatophyta</taxon>
        <taxon>Magnoliopsida</taxon>
        <taxon>Liliopsida</taxon>
        <taxon>Poales</taxon>
        <taxon>Poaceae</taxon>
        <taxon>BOP clade</taxon>
        <taxon>Oryzoideae</taxon>
        <taxon>Oryzeae</taxon>
        <taxon>Oryzinae</taxon>
        <taxon>Oryza</taxon>
    </lineage>
</organism>
<dbReference type="STRING" id="4537.A0A0E0M4A9"/>
<dbReference type="EnsemblPlants" id="OPUNC09G17390.1">
    <property type="protein sequence ID" value="OPUNC09G17390.1"/>
    <property type="gene ID" value="OPUNC09G17390"/>
</dbReference>
<dbReference type="Pfam" id="PF14803">
    <property type="entry name" value="Zn_ribbon_Nudix"/>
    <property type="match status" value="1"/>
</dbReference>
<proteinExistence type="predicted"/>
<dbReference type="PANTHER" id="PTHR43222:SF2">
    <property type="entry name" value="NUDIX HYDROLASE 23, CHLOROPLASTIC"/>
    <property type="match status" value="1"/>
</dbReference>
<feature type="region of interest" description="Disordered" evidence="1">
    <location>
        <begin position="32"/>
        <end position="66"/>
    </location>
</feature>
<dbReference type="Pfam" id="PF00293">
    <property type="entry name" value="NUDIX"/>
    <property type="match status" value="1"/>
</dbReference>
<sequence>MLLVRSHHLLLHHAARLSPRAAPRLLLLHHHHRHRHRAAVRLRPPRMSSSSASSNTSSPAPSPPAPVSAIDQLADWATSPLRNPVCCTRVPKSKIRFCPSCGSPTKLAIPDGDEKMRAVCSSCGRVHYENPKMVVGCLVEHDNKVLLCRRKIEPAYGLWTLPAGYLEVGESAAEGASRETLEEACADVDILSPFAQLDIPLIGQSYIIFRARLKTPNFSPGPESLECALFALDDIPFDSLAFSSIIVTLRMYLEDVKSGNIKFHYCTINKRLGTGASDLRSFDIDNHLSV</sequence>
<dbReference type="Gramene" id="OPUNC09G17390.1">
    <property type="protein sequence ID" value="OPUNC09G17390.1"/>
    <property type="gene ID" value="OPUNC09G17390"/>
</dbReference>
<reference evidence="3" key="2">
    <citation type="submission" date="2018-05" db="EMBL/GenBank/DDBJ databases">
        <title>OpunRS2 (Oryza punctata Reference Sequence Version 2).</title>
        <authorList>
            <person name="Zhang J."/>
            <person name="Kudrna D."/>
            <person name="Lee S."/>
            <person name="Talag J."/>
            <person name="Welchert J."/>
            <person name="Wing R.A."/>
        </authorList>
    </citation>
    <scope>NUCLEOTIDE SEQUENCE [LARGE SCALE GENOMIC DNA]</scope>
</reference>
<dbReference type="Gene3D" id="3.90.79.10">
    <property type="entry name" value="Nucleoside Triphosphate Pyrophosphohydrolase"/>
    <property type="match status" value="1"/>
</dbReference>
<dbReference type="InterPro" id="IPR029401">
    <property type="entry name" value="Nudix_N"/>
</dbReference>